<organism evidence="2">
    <name type="scientific">hydrocarbon metagenome</name>
    <dbReference type="NCBI Taxonomy" id="938273"/>
    <lineage>
        <taxon>unclassified sequences</taxon>
        <taxon>metagenomes</taxon>
        <taxon>ecological metagenomes</taxon>
    </lineage>
</organism>
<feature type="domain" description="YoaP-like" evidence="1">
    <location>
        <begin position="184"/>
        <end position="222"/>
    </location>
</feature>
<evidence type="ECO:0000313" key="2">
    <source>
        <dbReference type="EMBL" id="KUG15530.1"/>
    </source>
</evidence>
<dbReference type="InterPro" id="IPR016181">
    <property type="entry name" value="Acyl_CoA_acyltransferase"/>
</dbReference>
<proteinExistence type="predicted"/>
<name>A0A0W8F3N7_9ZZZZ</name>
<dbReference type="Pfam" id="PF14268">
    <property type="entry name" value="YoaP"/>
    <property type="match status" value="1"/>
</dbReference>
<dbReference type="Gene3D" id="3.40.630.30">
    <property type="match status" value="1"/>
</dbReference>
<dbReference type="EMBL" id="LNQE01001551">
    <property type="protein sequence ID" value="KUG15530.1"/>
    <property type="molecule type" value="Genomic_DNA"/>
</dbReference>
<sequence length="231" mass="26318">MELRRKIQWFKKYYSKGLRIKALVSKTGGYQGMLEYMPGEYAHRPVNADGYMFIQCIFVGFRNEFKGKGYASSMIDACIEDSRKANMRGVAVVTRKGPFMAKRAIFIKKGFVPVDTAKPDFELLALKFDPDAENPGFKHALKKNRDQYAEGLTILRSPQCPYSEKNVKAIMETARKKFGLAPRLIEMEDVESVQNSPCAFGTFCIMYDGEVISYHPISNTRFVNIMEKIKG</sequence>
<dbReference type="SUPFAM" id="SSF55729">
    <property type="entry name" value="Acyl-CoA N-acyltransferases (Nat)"/>
    <property type="match status" value="1"/>
</dbReference>
<comment type="caution">
    <text evidence="2">The sequence shown here is derived from an EMBL/GenBank/DDBJ whole genome shotgun (WGS) entry which is preliminary data.</text>
</comment>
<evidence type="ECO:0000259" key="1">
    <source>
        <dbReference type="Pfam" id="PF14268"/>
    </source>
</evidence>
<accession>A0A0W8F3N7</accession>
<dbReference type="InterPro" id="IPR025685">
    <property type="entry name" value="YoaP-like_dom"/>
</dbReference>
<reference evidence="2" key="1">
    <citation type="journal article" date="2015" name="Proc. Natl. Acad. Sci. U.S.A.">
        <title>Networks of energetic and metabolic interactions define dynamics in microbial communities.</title>
        <authorList>
            <person name="Embree M."/>
            <person name="Liu J.K."/>
            <person name="Al-Bassam M.M."/>
            <person name="Zengler K."/>
        </authorList>
    </citation>
    <scope>NUCLEOTIDE SEQUENCE</scope>
</reference>
<protein>
    <submittedName>
        <fullName evidence="2">Gcn5-related</fullName>
    </submittedName>
</protein>
<dbReference type="AlphaFoldDB" id="A0A0W8F3N7"/>
<gene>
    <name evidence="2" type="ORF">ASZ90_014810</name>
</gene>